<reference evidence="2 3" key="1">
    <citation type="submission" date="2017-10" db="EMBL/GenBank/DDBJ databases">
        <title>Sedimentibacterium mangrovi gen. nov., sp. nov., a novel member of family Phyllobacteriacea isolated from mangrove sediment.</title>
        <authorList>
            <person name="Liao H."/>
            <person name="Tian Y."/>
        </authorList>
    </citation>
    <scope>NUCLEOTIDE SEQUENCE [LARGE SCALE GENOMIC DNA]</scope>
    <source>
        <strain evidence="2 3">X9-2-2</strain>
    </source>
</reference>
<dbReference type="RefSeq" id="WP_099306419.1">
    <property type="nucleotide sequence ID" value="NZ_PDVP01000005.1"/>
</dbReference>
<proteinExistence type="predicted"/>
<dbReference type="CDD" id="cd01038">
    <property type="entry name" value="Endonuclease_DUF559"/>
    <property type="match status" value="1"/>
</dbReference>
<name>A0A2G1QNP5_9HYPH</name>
<accession>A0A2G1QNP5</accession>
<evidence type="ECO:0000313" key="3">
    <source>
        <dbReference type="Proteomes" id="UP000221168"/>
    </source>
</evidence>
<feature type="domain" description="DUF559" evidence="1">
    <location>
        <begin position="7"/>
        <end position="112"/>
    </location>
</feature>
<evidence type="ECO:0000313" key="2">
    <source>
        <dbReference type="EMBL" id="PHP67099.1"/>
    </source>
</evidence>
<dbReference type="Pfam" id="PF04480">
    <property type="entry name" value="DUF559"/>
    <property type="match status" value="1"/>
</dbReference>
<sequence length="136" mass="15898">MKRFRIQSARKLRTSLQDMERRLWRHLWRIPLEGTHFRRQAPIGPYCPDFASHRLRIVIEIDGFHHGSSAQQIHDRKRDAWLRAQGYRVLRFWTHDINYELDSVLDTIYSAVEDARSHLPLDGGGRAKGAGGGVRN</sequence>
<dbReference type="Gene3D" id="3.40.960.10">
    <property type="entry name" value="VSR Endonuclease"/>
    <property type="match status" value="1"/>
</dbReference>
<dbReference type="PANTHER" id="PTHR38590">
    <property type="entry name" value="BLL0828 PROTEIN"/>
    <property type="match status" value="1"/>
</dbReference>
<keyword evidence="3" id="KW-1185">Reference proteome</keyword>
<comment type="caution">
    <text evidence="2">The sequence shown here is derived from an EMBL/GenBank/DDBJ whole genome shotgun (WGS) entry which is preliminary data.</text>
</comment>
<dbReference type="InterPro" id="IPR011335">
    <property type="entry name" value="Restrct_endonuc-II-like"/>
</dbReference>
<dbReference type="SUPFAM" id="SSF52980">
    <property type="entry name" value="Restriction endonuclease-like"/>
    <property type="match status" value="1"/>
</dbReference>
<gene>
    <name evidence="2" type="ORF">CSC94_11160</name>
</gene>
<dbReference type="PANTHER" id="PTHR38590:SF1">
    <property type="entry name" value="BLL0828 PROTEIN"/>
    <property type="match status" value="1"/>
</dbReference>
<dbReference type="InterPro" id="IPR007569">
    <property type="entry name" value="DUF559"/>
</dbReference>
<dbReference type="EMBL" id="PDVP01000005">
    <property type="protein sequence ID" value="PHP67099.1"/>
    <property type="molecule type" value="Genomic_DNA"/>
</dbReference>
<dbReference type="OrthoDB" id="9798754at2"/>
<evidence type="ECO:0000259" key="1">
    <source>
        <dbReference type="Pfam" id="PF04480"/>
    </source>
</evidence>
<dbReference type="Proteomes" id="UP000221168">
    <property type="component" value="Unassembled WGS sequence"/>
</dbReference>
<protein>
    <recommendedName>
        <fullName evidence="1">DUF559 domain-containing protein</fullName>
    </recommendedName>
</protein>
<dbReference type="InterPro" id="IPR047216">
    <property type="entry name" value="Endonuclease_DUF559_bact"/>
</dbReference>
<organism evidence="2 3">
    <name type="scientific">Zhengella mangrovi</name>
    <dbReference type="NCBI Taxonomy" id="1982044"/>
    <lineage>
        <taxon>Bacteria</taxon>
        <taxon>Pseudomonadati</taxon>
        <taxon>Pseudomonadota</taxon>
        <taxon>Alphaproteobacteria</taxon>
        <taxon>Hyphomicrobiales</taxon>
        <taxon>Notoacmeibacteraceae</taxon>
        <taxon>Zhengella</taxon>
    </lineage>
</organism>
<dbReference type="AlphaFoldDB" id="A0A2G1QNP5"/>